<evidence type="ECO:0000256" key="3">
    <source>
        <dbReference type="ARBA" id="ARBA00022692"/>
    </source>
</evidence>
<dbReference type="Gene3D" id="1.10.3730.20">
    <property type="match status" value="2"/>
</dbReference>
<dbReference type="AlphaFoldDB" id="A0A7J4IYE0"/>
<evidence type="ECO:0000256" key="4">
    <source>
        <dbReference type="ARBA" id="ARBA00022989"/>
    </source>
</evidence>
<evidence type="ECO:0000259" key="7">
    <source>
        <dbReference type="Pfam" id="PF00892"/>
    </source>
</evidence>
<feature type="transmembrane region" description="Helical" evidence="6">
    <location>
        <begin position="100"/>
        <end position="119"/>
    </location>
</feature>
<gene>
    <name evidence="8" type="ORF">HA254_01275</name>
</gene>
<evidence type="ECO:0000256" key="5">
    <source>
        <dbReference type="ARBA" id="ARBA00023136"/>
    </source>
</evidence>
<evidence type="ECO:0000313" key="8">
    <source>
        <dbReference type="EMBL" id="HIH09279.1"/>
    </source>
</evidence>
<protein>
    <submittedName>
        <fullName evidence="8">EamA family transporter</fullName>
    </submittedName>
</protein>
<feature type="transmembrane region" description="Helical" evidence="6">
    <location>
        <begin position="187"/>
        <end position="207"/>
    </location>
</feature>
<keyword evidence="3 6" id="KW-0812">Transmembrane</keyword>
<dbReference type="Proteomes" id="UP000565078">
    <property type="component" value="Unassembled WGS sequence"/>
</dbReference>
<feature type="transmembrane region" description="Helical" evidence="6">
    <location>
        <begin position="219"/>
        <end position="240"/>
    </location>
</feature>
<feature type="transmembrane region" description="Helical" evidence="6">
    <location>
        <begin position="39"/>
        <end position="61"/>
    </location>
</feature>
<evidence type="ECO:0000256" key="1">
    <source>
        <dbReference type="ARBA" id="ARBA00004651"/>
    </source>
</evidence>
<proteinExistence type="predicted"/>
<dbReference type="PANTHER" id="PTHR32322">
    <property type="entry name" value="INNER MEMBRANE TRANSPORTER"/>
    <property type="match status" value="1"/>
</dbReference>
<evidence type="ECO:0000256" key="2">
    <source>
        <dbReference type="ARBA" id="ARBA00022475"/>
    </source>
</evidence>
<dbReference type="GO" id="GO:0005886">
    <property type="term" value="C:plasma membrane"/>
    <property type="evidence" value="ECO:0007669"/>
    <property type="project" value="UniProtKB-SubCell"/>
</dbReference>
<comment type="subcellular location">
    <subcellularLocation>
        <location evidence="1">Cell membrane</location>
        <topology evidence="1">Multi-pass membrane protein</topology>
    </subcellularLocation>
</comment>
<organism evidence="8 9">
    <name type="scientific">Candidatus Iainarchaeum sp</name>
    <dbReference type="NCBI Taxonomy" id="3101447"/>
    <lineage>
        <taxon>Archaea</taxon>
        <taxon>Candidatus Iainarchaeota</taxon>
        <taxon>Candidatus Iainarchaeia</taxon>
        <taxon>Candidatus Iainarchaeales</taxon>
        <taxon>Candidatus Iainarchaeaceae</taxon>
        <taxon>Candidatus Iainarchaeum</taxon>
    </lineage>
</organism>
<name>A0A7J4IYE0_9ARCH</name>
<feature type="transmembrane region" description="Helical" evidence="6">
    <location>
        <begin position="128"/>
        <end position="146"/>
    </location>
</feature>
<feature type="transmembrane region" description="Helical" evidence="6">
    <location>
        <begin position="252"/>
        <end position="271"/>
    </location>
</feature>
<feature type="transmembrane region" description="Helical" evidence="6">
    <location>
        <begin position="152"/>
        <end position="175"/>
    </location>
</feature>
<dbReference type="InterPro" id="IPR000620">
    <property type="entry name" value="EamA_dom"/>
</dbReference>
<accession>A0A7J4IYE0</accession>
<feature type="transmembrane region" description="Helical" evidence="6">
    <location>
        <begin position="277"/>
        <end position="293"/>
    </location>
</feature>
<dbReference type="InterPro" id="IPR037185">
    <property type="entry name" value="EmrE-like"/>
</dbReference>
<dbReference type="InterPro" id="IPR050638">
    <property type="entry name" value="AA-Vitamin_Transporters"/>
</dbReference>
<feature type="domain" description="EamA" evidence="7">
    <location>
        <begin position="159"/>
        <end position="292"/>
    </location>
</feature>
<keyword evidence="4 6" id="KW-1133">Transmembrane helix</keyword>
<keyword evidence="5 6" id="KW-0472">Membrane</keyword>
<sequence>MDGQKAAYAAAIISVILLGTSFAATKLGLAEMAPVTFALLRVFLASVIFLAWIYLGGNFALLKKAFTKDWPVFMLAGLTGIALAYIFENIAIVFTPTSQVSLVLVTDTLLIALLAFLFLKEKITAKNLAGIFIGIAGVLLIIFHGYDPLSVLIPAGFAGSILALFSSLAWAIYTILLKKKAEEYGPLIATAASTMLGIPFLLIASLLLEGSPLSLPSSINGALLLIYLSIFDSVLAFYLWTYALSCLKASNVGAIVLLMPIVASVLGVAFFGEQITPPLAFGAALIFAGIYFAEKE</sequence>
<keyword evidence="2" id="KW-1003">Cell membrane</keyword>
<dbReference type="Pfam" id="PF00892">
    <property type="entry name" value="EamA"/>
    <property type="match status" value="2"/>
</dbReference>
<evidence type="ECO:0000256" key="6">
    <source>
        <dbReference type="SAM" id="Phobius"/>
    </source>
</evidence>
<dbReference type="SUPFAM" id="SSF103481">
    <property type="entry name" value="Multidrug resistance efflux transporter EmrE"/>
    <property type="match status" value="2"/>
</dbReference>
<evidence type="ECO:0000313" key="9">
    <source>
        <dbReference type="Proteomes" id="UP000565078"/>
    </source>
</evidence>
<reference evidence="9" key="1">
    <citation type="journal article" date="2020" name="bioRxiv">
        <title>A rank-normalized archaeal taxonomy based on genome phylogeny resolves widespread incomplete and uneven classifications.</title>
        <authorList>
            <person name="Rinke C."/>
            <person name="Chuvochina M."/>
            <person name="Mussig A.J."/>
            <person name="Chaumeil P.-A."/>
            <person name="Waite D.W."/>
            <person name="Whitman W.B."/>
            <person name="Parks D.H."/>
            <person name="Hugenholtz P."/>
        </authorList>
    </citation>
    <scope>NUCLEOTIDE SEQUENCE [LARGE SCALE GENOMIC DNA]</scope>
</reference>
<feature type="domain" description="EamA" evidence="7">
    <location>
        <begin position="7"/>
        <end position="142"/>
    </location>
</feature>
<dbReference type="EMBL" id="DUGC01000027">
    <property type="protein sequence ID" value="HIH09279.1"/>
    <property type="molecule type" value="Genomic_DNA"/>
</dbReference>
<dbReference type="PANTHER" id="PTHR32322:SF18">
    <property type="entry name" value="S-ADENOSYLMETHIONINE_S-ADENOSYLHOMOCYSTEINE TRANSPORTER"/>
    <property type="match status" value="1"/>
</dbReference>
<feature type="transmembrane region" description="Helical" evidence="6">
    <location>
        <begin position="73"/>
        <end position="94"/>
    </location>
</feature>
<comment type="caution">
    <text evidence="8">The sequence shown here is derived from an EMBL/GenBank/DDBJ whole genome shotgun (WGS) entry which is preliminary data.</text>
</comment>